<protein>
    <recommendedName>
        <fullName evidence="4">TIGR02185 family protein</fullName>
    </recommendedName>
</protein>
<dbReference type="Pfam" id="PF09605">
    <property type="entry name" value="Trep_Strep"/>
    <property type="match status" value="1"/>
</dbReference>
<evidence type="ECO:0008006" key="4">
    <source>
        <dbReference type="Google" id="ProtNLM"/>
    </source>
</evidence>
<dbReference type="InterPro" id="IPR011733">
    <property type="entry name" value="CHP02185_IM"/>
</dbReference>
<dbReference type="Proteomes" id="UP000003280">
    <property type="component" value="Unassembled WGS sequence"/>
</dbReference>
<organism evidence="2 3">
    <name type="scientific">Peptoniphilus duerdenii ATCC BAA-1640</name>
    <dbReference type="NCBI Taxonomy" id="862517"/>
    <lineage>
        <taxon>Bacteria</taxon>
        <taxon>Bacillati</taxon>
        <taxon>Bacillota</taxon>
        <taxon>Tissierellia</taxon>
        <taxon>Tissierellales</taxon>
        <taxon>Peptoniphilaceae</taxon>
        <taxon>Peptoniphilus</taxon>
    </lineage>
</organism>
<comment type="caution">
    <text evidence="2">The sequence shown here is derived from an EMBL/GenBank/DDBJ whole genome shotgun (WGS) entry which is preliminary data.</text>
</comment>
<reference evidence="2 3" key="1">
    <citation type="submission" date="2010-07" db="EMBL/GenBank/DDBJ databases">
        <authorList>
            <person name="Muzny D."/>
            <person name="Qin X."/>
            <person name="Deng J."/>
            <person name="Jiang H."/>
            <person name="Liu Y."/>
            <person name="Qu J."/>
            <person name="Song X.-Z."/>
            <person name="Zhang L."/>
            <person name="Thornton R."/>
            <person name="Coyle M."/>
            <person name="Francisco L."/>
            <person name="Jackson L."/>
            <person name="Javaid M."/>
            <person name="Korchina V."/>
            <person name="Kovar C."/>
            <person name="Mata R."/>
            <person name="Mathew T."/>
            <person name="Ngo R."/>
            <person name="Nguyen L."/>
            <person name="Nguyen N."/>
            <person name="Okwuonu G."/>
            <person name="Ongeri F."/>
            <person name="Pham C."/>
            <person name="Simmons D."/>
            <person name="Wilczek-Boney K."/>
            <person name="Hale W."/>
            <person name="Jakkamsetti A."/>
            <person name="Pham P."/>
            <person name="Ruth R."/>
            <person name="San Lucas F."/>
            <person name="Warren J."/>
            <person name="Zhang J."/>
            <person name="Zhao Z."/>
            <person name="Zhou C."/>
            <person name="Zhu D."/>
            <person name="Lee S."/>
            <person name="Bess C."/>
            <person name="Blankenburg K."/>
            <person name="Forbes L."/>
            <person name="Fu Q."/>
            <person name="Gubbala S."/>
            <person name="Hirani K."/>
            <person name="Jayaseelan J.C."/>
            <person name="Lara F."/>
            <person name="Munidasa M."/>
            <person name="Palculict T."/>
            <person name="Patil S."/>
            <person name="Pu L.-L."/>
            <person name="Saada N."/>
            <person name="Tang L."/>
            <person name="Weissenberger G."/>
            <person name="Zhu Y."/>
            <person name="Hemphill L."/>
            <person name="Shang Y."/>
            <person name="Youmans B."/>
            <person name="Ayvaz T."/>
            <person name="Ross M."/>
            <person name="Santibanez J."/>
            <person name="Aqrawi P."/>
            <person name="Gross S."/>
            <person name="Joshi V."/>
            <person name="Fowler G."/>
            <person name="Nazareth L."/>
            <person name="Reid J."/>
            <person name="Worley K."/>
            <person name="Petrosino J."/>
            <person name="Highlander S."/>
            <person name="Gibbs R."/>
        </authorList>
    </citation>
    <scope>NUCLEOTIDE SEQUENCE [LARGE SCALE GENOMIC DNA]</scope>
    <source>
        <strain evidence="2 3">ATCC BAA-1640</strain>
    </source>
</reference>
<dbReference type="AlphaFoldDB" id="E0NJB0"/>
<feature type="transmembrane region" description="Helical" evidence="1">
    <location>
        <begin position="54"/>
        <end position="70"/>
    </location>
</feature>
<feature type="transmembrane region" description="Helical" evidence="1">
    <location>
        <begin position="99"/>
        <end position="115"/>
    </location>
</feature>
<feature type="transmembrane region" description="Helical" evidence="1">
    <location>
        <begin position="25"/>
        <end position="48"/>
    </location>
</feature>
<dbReference type="HOGENOM" id="CLU_093450_1_0_9"/>
<keyword evidence="3" id="KW-1185">Reference proteome</keyword>
<feature type="transmembrane region" description="Helical" evidence="1">
    <location>
        <begin position="177"/>
        <end position="199"/>
    </location>
</feature>
<dbReference type="eggNOG" id="ENOG5030RIM">
    <property type="taxonomic scope" value="Bacteria"/>
</dbReference>
<feature type="transmembrane region" description="Helical" evidence="1">
    <location>
        <begin position="127"/>
        <end position="146"/>
    </location>
</feature>
<sequence>MNHLKNLKNLYIKEEKMNKFGIRDLINAGVFSLLTVMATWCGGMIGFIPVLMPLVPFACGLVSGPVFMLYSTKIDKFGMVLIMGIVSGLAFSMSGHGAIVFSAIVALSLICEMILKKGGYKSIKTARLTYTVFMMFAAVNLIPIYFARDAFVQSLIDRNYGAEYAEKMLSVMPNWSFIPIVLLGMLGGYIGCTIGIKILNKHFKKAGMA</sequence>
<evidence type="ECO:0000256" key="1">
    <source>
        <dbReference type="SAM" id="Phobius"/>
    </source>
</evidence>
<gene>
    <name evidence="2" type="ORF">HMPREF9225_0249</name>
</gene>
<dbReference type="EMBL" id="AEEH01000014">
    <property type="protein sequence ID" value="EFM26229.1"/>
    <property type="molecule type" value="Genomic_DNA"/>
</dbReference>
<keyword evidence="1" id="KW-1133">Transmembrane helix</keyword>
<proteinExistence type="predicted"/>
<dbReference type="NCBIfam" id="TIGR02185">
    <property type="entry name" value="Trep_Strep"/>
    <property type="match status" value="1"/>
</dbReference>
<keyword evidence="1" id="KW-0812">Transmembrane</keyword>
<name>E0NJB0_9FIRM</name>
<dbReference type="STRING" id="862517.HMPREF9225_0249"/>
<accession>E0NJB0</accession>
<evidence type="ECO:0000313" key="3">
    <source>
        <dbReference type="Proteomes" id="UP000003280"/>
    </source>
</evidence>
<evidence type="ECO:0000313" key="2">
    <source>
        <dbReference type="EMBL" id="EFM26229.1"/>
    </source>
</evidence>
<feature type="transmembrane region" description="Helical" evidence="1">
    <location>
        <begin position="77"/>
        <end position="93"/>
    </location>
</feature>
<keyword evidence="1" id="KW-0472">Membrane</keyword>